<evidence type="ECO:0000259" key="23">
    <source>
        <dbReference type="PROSITE" id="PS51190"/>
    </source>
</evidence>
<feature type="domain" description="FAT" evidence="22">
    <location>
        <begin position="1042"/>
        <end position="1610"/>
    </location>
</feature>
<dbReference type="GO" id="GO:0005634">
    <property type="term" value="C:nucleus"/>
    <property type="evidence" value="ECO:0007669"/>
    <property type="project" value="UniProtKB-SubCell"/>
</dbReference>
<evidence type="ECO:0000256" key="13">
    <source>
        <dbReference type="ARBA" id="ARBA00023204"/>
    </source>
</evidence>
<dbReference type="Pfam" id="PF02259">
    <property type="entry name" value="FAT"/>
    <property type="match status" value="1"/>
</dbReference>
<comment type="subunit">
    <text evidence="3">Associates with DNA double-strand breaks.</text>
</comment>
<evidence type="ECO:0000256" key="9">
    <source>
        <dbReference type="ARBA" id="ARBA00022763"/>
    </source>
</evidence>
<evidence type="ECO:0000313" key="25">
    <source>
        <dbReference type="Proteomes" id="UP001320420"/>
    </source>
</evidence>
<dbReference type="SUPFAM" id="SSF48371">
    <property type="entry name" value="ARM repeat"/>
    <property type="match status" value="1"/>
</dbReference>
<evidence type="ECO:0000256" key="11">
    <source>
        <dbReference type="ARBA" id="ARBA00022840"/>
    </source>
</evidence>
<dbReference type="SMART" id="SM00802">
    <property type="entry name" value="UME"/>
    <property type="match status" value="1"/>
</dbReference>
<dbReference type="GO" id="GO:0000723">
    <property type="term" value="P:telomere maintenance"/>
    <property type="evidence" value="ECO:0007669"/>
    <property type="project" value="TreeGrafter"/>
</dbReference>
<dbReference type="Pfam" id="PF02260">
    <property type="entry name" value="FATC"/>
    <property type="match status" value="1"/>
</dbReference>
<dbReference type="SMART" id="SM01343">
    <property type="entry name" value="FATC"/>
    <property type="match status" value="1"/>
</dbReference>
<dbReference type="InterPro" id="IPR012993">
    <property type="entry name" value="UME"/>
</dbReference>
<evidence type="ECO:0000256" key="1">
    <source>
        <dbReference type="ARBA" id="ARBA00004123"/>
    </source>
</evidence>
<reference evidence="24 25" key="1">
    <citation type="submission" date="2024-02" db="EMBL/GenBank/DDBJ databases">
        <title>De novo assembly and annotation of 12 fungi associated with fruit tree decline syndrome in Ontario, Canada.</title>
        <authorList>
            <person name="Sulman M."/>
            <person name="Ellouze W."/>
            <person name="Ilyukhin E."/>
        </authorList>
    </citation>
    <scope>NUCLEOTIDE SEQUENCE [LARGE SCALE GENOMIC DNA]</scope>
    <source>
        <strain evidence="24 25">M11/M66-122</strain>
    </source>
</reference>
<dbReference type="PANTHER" id="PTHR11139">
    <property type="entry name" value="ATAXIA TELANGIECTASIA MUTATED ATM -RELATED"/>
    <property type="match status" value="1"/>
</dbReference>
<dbReference type="GO" id="GO:0005694">
    <property type="term" value="C:chromosome"/>
    <property type="evidence" value="ECO:0007669"/>
    <property type="project" value="TreeGrafter"/>
</dbReference>
<dbReference type="InterPro" id="IPR057564">
    <property type="entry name" value="HEAT_ATR"/>
</dbReference>
<name>A0AAN9UXM2_9PEZI</name>
<dbReference type="Pfam" id="PF25030">
    <property type="entry name" value="M-HEAT_ATR"/>
    <property type="match status" value="1"/>
</dbReference>
<keyword evidence="8" id="KW-0547">Nucleotide-binding</keyword>
<dbReference type="Pfam" id="PF23593">
    <property type="entry name" value="HEAT_ATR"/>
    <property type="match status" value="1"/>
</dbReference>
<dbReference type="InterPro" id="IPR036940">
    <property type="entry name" value="PI3/4_kinase_cat_sf"/>
</dbReference>
<dbReference type="InterPro" id="IPR050517">
    <property type="entry name" value="DDR_Repair_Kinase"/>
</dbReference>
<dbReference type="EMBL" id="JAKJXP020000054">
    <property type="protein sequence ID" value="KAK7751109.1"/>
    <property type="molecule type" value="Genomic_DNA"/>
</dbReference>
<dbReference type="PROSITE" id="PS51189">
    <property type="entry name" value="FAT"/>
    <property type="match status" value="1"/>
</dbReference>
<organism evidence="24 25">
    <name type="scientific">Diatrype stigma</name>
    <dbReference type="NCBI Taxonomy" id="117547"/>
    <lineage>
        <taxon>Eukaryota</taxon>
        <taxon>Fungi</taxon>
        <taxon>Dikarya</taxon>
        <taxon>Ascomycota</taxon>
        <taxon>Pezizomycotina</taxon>
        <taxon>Sordariomycetes</taxon>
        <taxon>Xylariomycetidae</taxon>
        <taxon>Xylariales</taxon>
        <taxon>Diatrypaceae</taxon>
        <taxon>Diatrype</taxon>
    </lineage>
</organism>
<evidence type="ECO:0000256" key="3">
    <source>
        <dbReference type="ARBA" id="ARBA00011370"/>
    </source>
</evidence>
<comment type="caution">
    <text evidence="24">The sequence shown here is derived from an EMBL/GenBank/DDBJ whole genome shotgun (WGS) entry which is preliminary data.</text>
</comment>
<protein>
    <recommendedName>
        <fullName evidence="5">Serine/threonine-protein kinase MEC1</fullName>
        <ecNumber evidence="4">2.7.11.1</ecNumber>
    </recommendedName>
    <alternativeName>
        <fullName evidence="19">ATR homolog</fullName>
    </alternativeName>
    <alternativeName>
        <fullName evidence="18">DNA-damage checkpoint kinase MEC1</fullName>
    </alternativeName>
    <alternativeName>
        <fullName evidence="17">Mitosis entry checkpoint protein 1</fullName>
    </alternativeName>
</protein>
<dbReference type="InterPro" id="IPR003151">
    <property type="entry name" value="PIK-rel_kinase_FAT"/>
</dbReference>
<comment type="similarity">
    <text evidence="2">Belongs to the PI3/PI4-kinase family. ATM subfamily.</text>
</comment>
<dbReference type="Proteomes" id="UP001320420">
    <property type="component" value="Unassembled WGS sequence"/>
</dbReference>
<dbReference type="GO" id="GO:0006281">
    <property type="term" value="P:DNA repair"/>
    <property type="evidence" value="ECO:0007669"/>
    <property type="project" value="UniProtKB-KW"/>
</dbReference>
<evidence type="ECO:0000256" key="14">
    <source>
        <dbReference type="ARBA" id="ARBA00023242"/>
    </source>
</evidence>
<evidence type="ECO:0000259" key="21">
    <source>
        <dbReference type="PROSITE" id="PS50290"/>
    </source>
</evidence>
<evidence type="ECO:0000259" key="22">
    <source>
        <dbReference type="PROSITE" id="PS51189"/>
    </source>
</evidence>
<evidence type="ECO:0000256" key="4">
    <source>
        <dbReference type="ARBA" id="ARBA00012513"/>
    </source>
</evidence>
<comment type="subcellular location">
    <subcellularLocation>
        <location evidence="1">Nucleus</location>
    </subcellularLocation>
</comment>
<keyword evidence="11" id="KW-0067">ATP-binding</keyword>
<dbReference type="GO" id="GO:0005524">
    <property type="term" value="F:ATP binding"/>
    <property type="evidence" value="ECO:0007669"/>
    <property type="project" value="UniProtKB-KW"/>
</dbReference>
<feature type="region of interest" description="Disordered" evidence="20">
    <location>
        <begin position="112"/>
        <end position="131"/>
    </location>
</feature>
<evidence type="ECO:0000256" key="16">
    <source>
        <dbReference type="ARBA" id="ARBA00025079"/>
    </source>
</evidence>
<sequence>MSNHPTPNFTEDKSGSDAQLLCKALVKVADACLCHKPVSRLVASHLLPALENQLIHDDDAAVVKDDLWRCAELLRIVVANPVPTSLEAAVQPEQFSTMDLQRQVMSLHIATNADVPREPQSKRRKVSDESRSLSKITSRVYDMLGVEPEADLTSLDEALRNRLPELSESEQCQDVPDSHNVPLCLDVAAKQKVQEVFASLIQLPGFVTSRRPRITAMVALRRLAKHSCDREFLDVESSVAAQWCLKSLQSSIRELRIASTRTLPVFLCEMATDMSDIVNKNRTNVLNILRSLSEQNLSHLTETCIMAWSHIGSVVKEDQLNLILVKLVEYLGHASVITSATAFTEMMNIAQAQQITPRQLLEPFWRYLAFSALKDYIAKPKLIRLLAELMSMTVQELIIYIHSHAMPWLVLTKKRDVIQKIAELRGEEEPWQPCLDNVNLGPILALLLVQEVPDVQEFSMALFRQISSHFDALTFVELLQVEPLVTTLELLKAAGDADEVRKSHVRGALNQMALLILTALGEKRPKKSHATGRFLQQHALGLMARLTDVINDTWEKDPPIQERKRCIKAMEEMLRIGKHYIRIARPQISACLLTVMSHDELRAPAFSCWAAMLLHLEEEDIEALIETTFYLINHYWSSFDAETQELARDLVETLLTRETSILENVISKLPSFSHINSLADAEAKLNKLRKPVDNRTAFFLLSERIRHENGGVVLQALRELASYLQRQQGYLQASAVSEQPDSVVPTLTRALLDCASKYNDVHGEISSLCTQCIGLVGCLDPNRVDTVRAERQIVVKSNFEESGETTDFVVFLLEHVLVKSFLSATDAKLQGFLSFAMQQLLERCDIREAIGLVGSREAEPIYRRWLSISEGAREVLIPFLNSRYVLAPMALPPAEYPIFRPGRIYSNWTRTFTLDLLRKPQNTFAALIFEPLCRVIRVKDISIAEFLQPYVVLHIIVSNNSSEDMRANVLRELLNVLQHELPPNATYAEHEDKKLYCEAVFRILDYASRWIQAKRAQPNLNPGDVAAIQKVQTILDSIPAELISQRAVDCKAYSRALFHLEMHIRQVEREKDDVDEKDRLLQRLQDIYTQIDEPDGLEGISAHLHVLDINQQILSHRKAGRWAAAQTWYEIKLAENPDNIDVQSDLLTCLKESGQHDVLLNYVEGIEKHTAAATINRIVPYAVEASWVTGRWQTMRKFIAKYQGDRAENFNVSIAQALVYLQQGWTQSFVEEMKVLRERVSSSMTFSATSSLQTCHEPMLKCHVLTDLELIAGTNNDGNQHLQETLKVLNRRLEVLGSYVSDKQYALGIRRAAMELMRPKFNDMDISTLWLTSARLARKANSMHQSFNAVLHASELGDGSATIEHARLLWKEGHSRKAIQTLQGAIASSVFTNQSFVEQDSSERTPESQQSMLTARAHLLLAKWLDSAGQTHASALRLQYQNVPKSYATWEKGHYYLGRHYKKVLESEKTLKWEDQSEHYHSGETAKLVIENYIRSLNYGTKYLYQTLPRILTLWLEMGAQIDKAPEGKVSLSRELYHRRKTLLDALHKYLNKYINRLPAYIFYTALPQIVARIAHPNLEVFMLLQEIIFKVVEAHPRQALWSLFAIMTTKQASSERRTRGHQILQRLRSTNKKVENGSFDLKSLLRMGEKLADQLLSACNNGDFQSNRTTMASLTRDLGFNHKCTPCPLVVPIETCLTATLPTLTDNVKKHKAFSRDVITIECFLEEVMVLGSLAKPRKLTARGSNGSSYGLLIKPKDDLRTDQRLMEFNSMINRSLKRDAESSRRQLYIRTYAVTPLNEECGIIEWVSGLKTLRDILLNIYRSKGIVPNYTHLAAMMKDAATGEKNTKIFTEGVLSVFPPVLPQWFISQFPNPTAWFAARLRYTRSCAVMSMVGTILGLGDRHGENVLLEEGNGGIFHVDFNCLFDKGLTFAQPERVPFRLTHNMVAAMGIHGHEGPFRKCSELTLAILRQQEETLMTILEAFIYDPTLDLQRENSKKQHQRKNEVVRLNPQSVVDNIKRKVRGLLPDESIPLGVEGQVEELIKQAVNPRNLAAMYIGWCPFL</sequence>
<evidence type="ECO:0000256" key="7">
    <source>
        <dbReference type="ARBA" id="ARBA00022679"/>
    </source>
</evidence>
<evidence type="ECO:0000256" key="12">
    <source>
        <dbReference type="ARBA" id="ARBA00022853"/>
    </source>
</evidence>
<evidence type="ECO:0000256" key="18">
    <source>
        <dbReference type="ARBA" id="ARBA00030459"/>
    </source>
</evidence>
<evidence type="ECO:0000313" key="24">
    <source>
        <dbReference type="EMBL" id="KAK7751109.1"/>
    </source>
</evidence>
<accession>A0AAN9UXM2</accession>
<comment type="function">
    <text evidence="16">Serine/threonine protein kinase which activates checkpoint signaling upon genotoxic stresses such as ionizing radiation (IR), ultraviolet light (UV), or DNA replication stalling, thereby acting as a DNA damage sensor. Recognizes the substrate consensus sequence [ST]-Q. Phosphorylates histone H2A to form H2AS128ph (gamma-H2A) at sites of DNA damage, involved in the regulation of DNA damage response mechanism. Required for the control of telomere length and genome stability.</text>
</comment>
<dbReference type="InterPro" id="IPR011009">
    <property type="entry name" value="Kinase-like_dom_sf"/>
</dbReference>
<dbReference type="Gene3D" id="1.10.1070.11">
    <property type="entry name" value="Phosphatidylinositol 3-/4-kinase, catalytic domain"/>
    <property type="match status" value="1"/>
</dbReference>
<evidence type="ECO:0000256" key="20">
    <source>
        <dbReference type="SAM" id="MobiDB-lite"/>
    </source>
</evidence>
<keyword evidence="6" id="KW-0723">Serine/threonine-protein kinase</keyword>
<feature type="compositionally biased region" description="Basic and acidic residues" evidence="20">
    <location>
        <begin position="115"/>
        <end position="131"/>
    </location>
</feature>
<dbReference type="GO" id="GO:0004674">
    <property type="term" value="F:protein serine/threonine kinase activity"/>
    <property type="evidence" value="ECO:0007669"/>
    <property type="project" value="UniProtKB-KW"/>
</dbReference>
<evidence type="ECO:0000256" key="15">
    <source>
        <dbReference type="ARBA" id="ARBA00023254"/>
    </source>
</evidence>
<feature type="domain" description="FATC" evidence="23">
    <location>
        <begin position="2033"/>
        <end position="2065"/>
    </location>
</feature>
<evidence type="ECO:0000256" key="8">
    <source>
        <dbReference type="ARBA" id="ARBA00022741"/>
    </source>
</evidence>
<dbReference type="PROSITE" id="PS50290">
    <property type="entry name" value="PI3_4_KINASE_3"/>
    <property type="match status" value="1"/>
</dbReference>
<evidence type="ECO:0000256" key="6">
    <source>
        <dbReference type="ARBA" id="ARBA00022527"/>
    </source>
</evidence>
<feature type="domain" description="PI3K/PI4K catalytic" evidence="21">
    <location>
        <begin position="1725"/>
        <end position="2036"/>
    </location>
</feature>
<gene>
    <name evidence="24" type="primary">MEC1_1</name>
    <name evidence="24" type="ORF">SLS62_006938</name>
</gene>
<keyword evidence="15" id="KW-0469">Meiosis</keyword>
<dbReference type="Pfam" id="PF25385">
    <property type="entry name" value="HEAT_MEC1_N"/>
    <property type="match status" value="1"/>
</dbReference>
<keyword evidence="14" id="KW-0539">Nucleus</keyword>
<dbReference type="InterPro" id="IPR056802">
    <property type="entry name" value="ATR-like_M-HEAT"/>
</dbReference>
<dbReference type="FunFam" id="3.30.1010.10:FF:000017">
    <property type="entry name" value="Inositol kinase kinase (UvsB)"/>
    <property type="match status" value="1"/>
</dbReference>
<evidence type="ECO:0000256" key="5">
    <source>
        <dbReference type="ARBA" id="ARBA00021345"/>
    </source>
</evidence>
<dbReference type="InterPro" id="IPR058681">
    <property type="entry name" value="HEAT_MEC1_N"/>
</dbReference>
<evidence type="ECO:0000256" key="2">
    <source>
        <dbReference type="ARBA" id="ARBA00010769"/>
    </source>
</evidence>
<dbReference type="EC" id="2.7.11.1" evidence="4"/>
<dbReference type="SUPFAM" id="SSF56112">
    <property type="entry name" value="Protein kinase-like (PK-like)"/>
    <property type="match status" value="1"/>
</dbReference>
<evidence type="ECO:0000256" key="19">
    <source>
        <dbReference type="ARBA" id="ARBA00033001"/>
    </source>
</evidence>
<dbReference type="Pfam" id="PF08064">
    <property type="entry name" value="UME"/>
    <property type="match status" value="1"/>
</dbReference>
<dbReference type="SMART" id="SM00146">
    <property type="entry name" value="PI3Kc"/>
    <property type="match status" value="1"/>
</dbReference>
<dbReference type="InterPro" id="IPR014009">
    <property type="entry name" value="PIK_FAT"/>
</dbReference>
<keyword evidence="9" id="KW-0227">DNA damage</keyword>
<dbReference type="InterPro" id="IPR003152">
    <property type="entry name" value="FATC_dom"/>
</dbReference>
<dbReference type="Gene3D" id="3.30.1010.10">
    <property type="entry name" value="Phosphatidylinositol 3-kinase Catalytic Subunit, Chain A, domain 4"/>
    <property type="match status" value="1"/>
</dbReference>
<keyword evidence="13" id="KW-0234">DNA repair</keyword>
<evidence type="ECO:0000256" key="10">
    <source>
        <dbReference type="ARBA" id="ARBA00022777"/>
    </source>
</evidence>
<dbReference type="FunFam" id="1.10.1070.11:FF:000031">
    <property type="entry name" value="Phosphatidyl inositol 3-kinase"/>
    <property type="match status" value="1"/>
</dbReference>
<keyword evidence="25" id="KW-1185">Reference proteome</keyword>
<keyword evidence="7" id="KW-0808">Transferase</keyword>
<dbReference type="CDD" id="cd00892">
    <property type="entry name" value="PIKKc_ATR"/>
    <property type="match status" value="1"/>
</dbReference>
<dbReference type="PANTHER" id="PTHR11139:SF125">
    <property type="entry name" value="SERINE_THREONINE-PROTEIN KINASE MEC1"/>
    <property type="match status" value="1"/>
</dbReference>
<dbReference type="Pfam" id="PF00454">
    <property type="entry name" value="PI3_PI4_kinase"/>
    <property type="match status" value="1"/>
</dbReference>
<proteinExistence type="inferred from homology"/>
<dbReference type="InterPro" id="IPR016024">
    <property type="entry name" value="ARM-type_fold"/>
</dbReference>
<keyword evidence="12" id="KW-0156">Chromatin regulator</keyword>
<evidence type="ECO:0000256" key="17">
    <source>
        <dbReference type="ARBA" id="ARBA00029679"/>
    </source>
</evidence>
<dbReference type="GO" id="GO:0000077">
    <property type="term" value="P:DNA damage checkpoint signaling"/>
    <property type="evidence" value="ECO:0007669"/>
    <property type="project" value="TreeGrafter"/>
</dbReference>
<keyword evidence="10 24" id="KW-0418">Kinase</keyword>
<dbReference type="PROSITE" id="PS51190">
    <property type="entry name" value="FATC"/>
    <property type="match status" value="1"/>
</dbReference>
<dbReference type="InterPro" id="IPR000403">
    <property type="entry name" value="PI3/4_kinase_cat_dom"/>
</dbReference>